<comment type="caution">
    <text evidence="1">The sequence shown here is derived from an EMBL/GenBank/DDBJ whole genome shotgun (WGS) entry which is preliminary data.</text>
</comment>
<evidence type="ECO:0000313" key="2">
    <source>
        <dbReference type="Proteomes" id="UP000093508"/>
    </source>
</evidence>
<name>A0ABX2X255_9FLAO</name>
<keyword evidence="2" id="KW-1185">Reference proteome</keyword>
<sequence length="494" mass="51764">MYSQVGINTAAPESTLDVRAKNHLGTVTAQDGVLVPRVNSLSASGSVNGQLVYLIADAGGFIKGFHFWNGTVWQPLGGSGGSGDPTKDAWVDNIPNTLVELGSKSDGTSRTAGTEFVALDNGAVGIGTPAPDGSAMLDVTANDKGFLPPRVVLTNRTMQLNASTANATGLWVYNTGGTGNLPHGYYYWNGSEWRQVTSITTDPPSISTLNCDAAGLRPSSYTAGVPYSGMIRVPYSGGNGRPYTAGSSVTVNGLTLTLLEGILEQGTGYLYFKVEGTPTVSSPTTTTFPINSSVVPFWTGTCNITVGNSLATDLDSFAILGPLKATSDNGRAGYATTITTRDGKYSVRCFVPDGSAFAAVNLQIRNNSTSTVDIISNGHYLWSGAGGYMQNQLRLPANTWAGDNATSNSALIVATGQTATNFPSWGDGGVYASGMPEQRLYKWTAYDTNEKTFYSLEFMMGSNNPNGVANATTCPGGVCAGTKVFFKIDQITAQ</sequence>
<evidence type="ECO:0000313" key="1">
    <source>
        <dbReference type="EMBL" id="OCA76511.1"/>
    </source>
</evidence>
<proteinExistence type="predicted"/>
<dbReference type="EMBL" id="MAYF01000328">
    <property type="protein sequence ID" value="OCA76511.1"/>
    <property type="molecule type" value="Genomic_DNA"/>
</dbReference>
<organism evidence="1 2">
    <name type="scientific">Chryseobacterium contaminans</name>
    <dbReference type="NCBI Taxonomy" id="1423959"/>
    <lineage>
        <taxon>Bacteria</taxon>
        <taxon>Pseudomonadati</taxon>
        <taxon>Bacteroidota</taxon>
        <taxon>Flavobacteriia</taxon>
        <taxon>Flavobacteriales</taxon>
        <taxon>Weeksellaceae</taxon>
        <taxon>Chryseobacterium group</taxon>
        <taxon>Chryseobacterium</taxon>
    </lineage>
</organism>
<dbReference type="Proteomes" id="UP000093508">
    <property type="component" value="Unassembled WGS sequence"/>
</dbReference>
<gene>
    <name evidence="1" type="ORF">BBH99_12550</name>
</gene>
<reference evidence="1 2" key="1">
    <citation type="submission" date="2016-07" db="EMBL/GenBank/DDBJ databases">
        <authorList>
            <person name="Jeong J.-J."/>
            <person name="Kim D.W."/>
            <person name="Sang M.K."/>
            <person name="Choi I.-G."/>
            <person name="Kim K.D."/>
        </authorList>
    </citation>
    <scope>NUCLEOTIDE SEQUENCE [LARGE SCALE GENOMIC DNA]</scope>
    <source>
        <strain evidence="1 2">C-26</strain>
    </source>
</reference>
<accession>A0ABX2X255</accession>
<protein>
    <submittedName>
        <fullName evidence="1">Uncharacterized protein</fullName>
    </submittedName>
</protein>